<organism evidence="2 3">
    <name type="scientific">Acropora cervicornis</name>
    <name type="common">Staghorn coral</name>
    <dbReference type="NCBI Taxonomy" id="6130"/>
    <lineage>
        <taxon>Eukaryota</taxon>
        <taxon>Metazoa</taxon>
        <taxon>Cnidaria</taxon>
        <taxon>Anthozoa</taxon>
        <taxon>Hexacorallia</taxon>
        <taxon>Scleractinia</taxon>
        <taxon>Astrocoeniina</taxon>
        <taxon>Acroporidae</taxon>
        <taxon>Acropora</taxon>
    </lineage>
</organism>
<dbReference type="EMBL" id="JARQWQ010000006">
    <property type="protein sequence ID" value="KAK2571221.1"/>
    <property type="molecule type" value="Genomic_DNA"/>
</dbReference>
<proteinExistence type="predicted"/>
<protein>
    <submittedName>
        <fullName evidence="2">Uncharacterized protein</fullName>
    </submittedName>
</protein>
<gene>
    <name evidence="2" type="ORF">P5673_003787</name>
</gene>
<sequence length="182" mass="20366">MAALQDDAVRHFDNQNNVRIQFVDEDDFPLASITEHQASDEEFYSGASESHSEDLSEESEEEDSEVESDEENWSRETLGKASSPVKLLSNFKTQDDGSLKTILMDNRLQIADTKVSFPPKPKPQTNNIASLSGVHLQRLILQIGATNMVTTSNSVKRKAECYLTDPSGTITLKLWEDFINDV</sequence>
<dbReference type="Proteomes" id="UP001249851">
    <property type="component" value="Unassembled WGS sequence"/>
</dbReference>
<name>A0AAD9R1W8_ACRCE</name>
<dbReference type="AlphaFoldDB" id="A0AAD9R1W8"/>
<reference evidence="2" key="1">
    <citation type="journal article" date="2023" name="G3 (Bethesda)">
        <title>Whole genome assembly and annotation of the endangered Caribbean coral Acropora cervicornis.</title>
        <authorList>
            <person name="Selwyn J.D."/>
            <person name="Vollmer S.V."/>
        </authorList>
    </citation>
    <scope>NUCLEOTIDE SEQUENCE</scope>
    <source>
        <strain evidence="2">K2</strain>
    </source>
</reference>
<comment type="caution">
    <text evidence="2">The sequence shown here is derived from an EMBL/GenBank/DDBJ whole genome shotgun (WGS) entry which is preliminary data.</text>
</comment>
<accession>A0AAD9R1W8</accession>
<feature type="compositionally biased region" description="Acidic residues" evidence="1">
    <location>
        <begin position="55"/>
        <end position="71"/>
    </location>
</feature>
<evidence type="ECO:0000313" key="2">
    <source>
        <dbReference type="EMBL" id="KAK2571221.1"/>
    </source>
</evidence>
<feature type="region of interest" description="Disordered" evidence="1">
    <location>
        <begin position="34"/>
        <end position="79"/>
    </location>
</feature>
<evidence type="ECO:0000313" key="3">
    <source>
        <dbReference type="Proteomes" id="UP001249851"/>
    </source>
</evidence>
<evidence type="ECO:0000256" key="1">
    <source>
        <dbReference type="SAM" id="MobiDB-lite"/>
    </source>
</evidence>
<reference evidence="2" key="2">
    <citation type="journal article" date="2023" name="Science">
        <title>Genomic signatures of disease resistance in endangered staghorn corals.</title>
        <authorList>
            <person name="Vollmer S.V."/>
            <person name="Selwyn J.D."/>
            <person name="Despard B.A."/>
            <person name="Roesel C.L."/>
        </authorList>
    </citation>
    <scope>NUCLEOTIDE SEQUENCE</scope>
    <source>
        <strain evidence="2">K2</strain>
    </source>
</reference>
<keyword evidence="3" id="KW-1185">Reference proteome</keyword>